<sequence>MDSRTAHAQDLLAIAQADVLHQHHHHHHHQPASSQDSNTNTASRKYTSPDPSSSVSMTPPPSSQVLPAPLSRASARTPTPSTSQLSSPPPTSRVNSQASLPTSSISLDQINGATEEELRDMASELLATLREVRTRAAHHKLQYNMLCIDSAEANNRMAVELAMAQREVDVLQQAEERRRSDITPPAPAHAEPVVTPANAALMNEMSRHMQILQNENEELRGMLEHSQRTTERREGEIANLVEENERLRGRIRKNRDHLNGMLGDVYESQSPTSVMAAPRYPTTPRSRNRGNHLGDTSAHGQQPFEALLLADKMLNEKNATAPTTPTRNMPPRTHLGLSRSANSGSSMPNTPNYSTRPAQTTRGVLRTPPRSHYNPAQTSYTAPANNHSKARYRRNTDSTVTAPSLVEDAMMIPLKESQATEPYASQIASDLLRHVPQQHGGQLPGGSAHQSQRAGASSAQLQSKLFGQVKKPGVSRPSESDKRSLSGVDDKPQLSPAKRSRIETDVGLGIGDLGAEPGARRI</sequence>
<feature type="compositionally biased region" description="Low complexity" evidence="2">
    <location>
        <begin position="77"/>
        <end position="86"/>
    </location>
</feature>
<feature type="region of interest" description="Disordered" evidence="2">
    <location>
        <begin position="20"/>
        <end position="109"/>
    </location>
</feature>
<reference evidence="3" key="1">
    <citation type="journal article" date="2020" name="Stud. Mycol.">
        <title>101 Dothideomycetes genomes: a test case for predicting lifestyles and emergence of pathogens.</title>
        <authorList>
            <person name="Haridas S."/>
            <person name="Albert R."/>
            <person name="Binder M."/>
            <person name="Bloem J."/>
            <person name="Labutti K."/>
            <person name="Salamov A."/>
            <person name="Andreopoulos B."/>
            <person name="Baker S."/>
            <person name="Barry K."/>
            <person name="Bills G."/>
            <person name="Bluhm B."/>
            <person name="Cannon C."/>
            <person name="Castanera R."/>
            <person name="Culley D."/>
            <person name="Daum C."/>
            <person name="Ezra D."/>
            <person name="Gonzalez J."/>
            <person name="Henrissat B."/>
            <person name="Kuo A."/>
            <person name="Liang C."/>
            <person name="Lipzen A."/>
            <person name="Lutzoni F."/>
            <person name="Magnuson J."/>
            <person name="Mondo S."/>
            <person name="Nolan M."/>
            <person name="Ohm R."/>
            <person name="Pangilinan J."/>
            <person name="Park H.-J."/>
            <person name="Ramirez L."/>
            <person name="Alfaro M."/>
            <person name="Sun H."/>
            <person name="Tritt A."/>
            <person name="Yoshinaga Y."/>
            <person name="Zwiers L.-H."/>
            <person name="Turgeon B."/>
            <person name="Goodwin S."/>
            <person name="Spatafora J."/>
            <person name="Crous P."/>
            <person name="Grigoriev I."/>
        </authorList>
    </citation>
    <scope>NUCLEOTIDE SEQUENCE</scope>
    <source>
        <strain evidence="3">CBS 121167</strain>
    </source>
</reference>
<evidence type="ECO:0000256" key="2">
    <source>
        <dbReference type="SAM" id="MobiDB-lite"/>
    </source>
</evidence>
<evidence type="ECO:0000313" key="3">
    <source>
        <dbReference type="EMBL" id="KAF2145022.1"/>
    </source>
</evidence>
<feature type="compositionally biased region" description="Polar residues" evidence="2">
    <location>
        <begin position="31"/>
        <end position="46"/>
    </location>
</feature>
<evidence type="ECO:0000256" key="1">
    <source>
        <dbReference type="SAM" id="Coils"/>
    </source>
</evidence>
<organism evidence="3 4">
    <name type="scientific">Aplosporella prunicola CBS 121167</name>
    <dbReference type="NCBI Taxonomy" id="1176127"/>
    <lineage>
        <taxon>Eukaryota</taxon>
        <taxon>Fungi</taxon>
        <taxon>Dikarya</taxon>
        <taxon>Ascomycota</taxon>
        <taxon>Pezizomycotina</taxon>
        <taxon>Dothideomycetes</taxon>
        <taxon>Dothideomycetes incertae sedis</taxon>
        <taxon>Botryosphaeriales</taxon>
        <taxon>Aplosporellaceae</taxon>
        <taxon>Aplosporella</taxon>
    </lineage>
</organism>
<feature type="compositionally biased region" description="Polar residues" evidence="2">
    <location>
        <begin position="93"/>
        <end position="109"/>
    </location>
</feature>
<dbReference type="OrthoDB" id="5404651at2759"/>
<dbReference type="Proteomes" id="UP000799438">
    <property type="component" value="Unassembled WGS sequence"/>
</dbReference>
<feature type="compositionally biased region" description="Polar residues" evidence="2">
    <location>
        <begin position="448"/>
        <end position="465"/>
    </location>
</feature>
<dbReference type="EMBL" id="ML995478">
    <property type="protein sequence ID" value="KAF2145022.1"/>
    <property type="molecule type" value="Genomic_DNA"/>
</dbReference>
<protein>
    <submittedName>
        <fullName evidence="3">Uncharacterized protein</fullName>
    </submittedName>
</protein>
<keyword evidence="4" id="KW-1185">Reference proteome</keyword>
<feature type="region of interest" description="Disordered" evidence="2">
    <location>
        <begin position="436"/>
        <end position="522"/>
    </location>
</feature>
<accession>A0A6A6BLM6</accession>
<dbReference type="GeneID" id="54297432"/>
<feature type="coiled-coil region" evidence="1">
    <location>
        <begin position="198"/>
        <end position="257"/>
    </location>
</feature>
<feature type="compositionally biased region" description="Low complexity" evidence="2">
    <location>
        <begin position="319"/>
        <end position="333"/>
    </location>
</feature>
<feature type="compositionally biased region" description="Basic and acidic residues" evidence="2">
    <location>
        <begin position="478"/>
        <end position="492"/>
    </location>
</feature>
<feature type="compositionally biased region" description="Polar residues" evidence="2">
    <location>
        <begin position="374"/>
        <end position="387"/>
    </location>
</feature>
<evidence type="ECO:0000313" key="4">
    <source>
        <dbReference type="Proteomes" id="UP000799438"/>
    </source>
</evidence>
<feature type="compositionally biased region" description="Low complexity" evidence="2">
    <location>
        <begin position="48"/>
        <end position="57"/>
    </location>
</feature>
<name>A0A6A6BLM6_9PEZI</name>
<keyword evidence="1" id="KW-0175">Coiled coil</keyword>
<proteinExistence type="predicted"/>
<feature type="compositionally biased region" description="Polar residues" evidence="2">
    <location>
        <begin position="339"/>
        <end position="362"/>
    </location>
</feature>
<gene>
    <name evidence="3" type="ORF">K452DRAFT_284415</name>
</gene>
<feature type="region of interest" description="Disordered" evidence="2">
    <location>
        <begin position="319"/>
        <end position="404"/>
    </location>
</feature>
<feature type="region of interest" description="Disordered" evidence="2">
    <location>
        <begin position="275"/>
        <end position="299"/>
    </location>
</feature>
<dbReference type="AlphaFoldDB" id="A0A6A6BLM6"/>
<dbReference type="RefSeq" id="XP_033400734.1">
    <property type="nucleotide sequence ID" value="XM_033539936.1"/>
</dbReference>